<dbReference type="Proteomes" id="UP000767327">
    <property type="component" value="Unassembled WGS sequence"/>
</dbReference>
<dbReference type="RefSeq" id="WP_273173854.1">
    <property type="nucleotide sequence ID" value="NZ_JAAXZR010000022.1"/>
</dbReference>
<proteinExistence type="predicted"/>
<organism evidence="1 2">
    <name type="scientific">Bifidobacterium crudilactis</name>
    <dbReference type="NCBI Taxonomy" id="327277"/>
    <lineage>
        <taxon>Bacteria</taxon>
        <taxon>Bacillati</taxon>
        <taxon>Actinomycetota</taxon>
        <taxon>Actinomycetes</taxon>
        <taxon>Bifidobacteriales</taxon>
        <taxon>Bifidobacteriaceae</taxon>
        <taxon>Bifidobacterium</taxon>
    </lineage>
</organism>
<dbReference type="PROSITE" id="PS51257">
    <property type="entry name" value="PROKAR_LIPOPROTEIN"/>
    <property type="match status" value="1"/>
</dbReference>
<dbReference type="EMBL" id="JAAXZR010000022">
    <property type="protein sequence ID" value="NLT79876.1"/>
    <property type="molecule type" value="Genomic_DNA"/>
</dbReference>
<evidence type="ECO:0000313" key="2">
    <source>
        <dbReference type="Proteomes" id="UP000767327"/>
    </source>
</evidence>
<comment type="caution">
    <text evidence="1">The sequence shown here is derived from an EMBL/GenBank/DDBJ whole genome shotgun (WGS) entry which is preliminary data.</text>
</comment>
<accession>A0A971D023</accession>
<protein>
    <submittedName>
        <fullName evidence="1">Uncharacterized protein</fullName>
    </submittedName>
</protein>
<dbReference type="AlphaFoldDB" id="A0A971D023"/>
<evidence type="ECO:0000313" key="1">
    <source>
        <dbReference type="EMBL" id="NLT79876.1"/>
    </source>
</evidence>
<dbReference type="Gene3D" id="3.40.50.2300">
    <property type="match status" value="1"/>
</dbReference>
<gene>
    <name evidence="1" type="ORF">GXW98_06300</name>
</gene>
<name>A0A971D023_9BIFI</name>
<sequence>MVGIFKRSVARTHSYAVMGLAVMLVVVLCTALSSCSPTGSAVGDTQTRLTSQEHDGTDRADIRVLIIGADSAGSDQGSELISELNASHITAVYSSAQKVHDGVALAVRDAVEARPSVIVMYAGQRRIGSDPSLDKALRQARMAGVPVAIFSEGPTGVDKTLYAARLAPAASEDCLGRATDVESVASAVQLLVDDVPHPALMCLGAEPSE</sequence>
<reference evidence="1" key="2">
    <citation type="submission" date="2020-01" db="EMBL/GenBank/DDBJ databases">
        <authorList>
            <person name="Campanaro S."/>
        </authorList>
    </citation>
    <scope>NUCLEOTIDE SEQUENCE</scope>
    <source>
        <strain evidence="1">AS01afH2WH_6</strain>
    </source>
</reference>
<reference evidence="1" key="1">
    <citation type="journal article" date="2020" name="Biotechnol. Biofuels">
        <title>New insights from the biogas microbiome by comprehensive genome-resolved metagenomics of nearly 1600 species originating from multiple anaerobic digesters.</title>
        <authorList>
            <person name="Campanaro S."/>
            <person name="Treu L."/>
            <person name="Rodriguez-R L.M."/>
            <person name="Kovalovszki A."/>
            <person name="Ziels R.M."/>
            <person name="Maus I."/>
            <person name="Zhu X."/>
            <person name="Kougias P.G."/>
            <person name="Basile A."/>
            <person name="Luo G."/>
            <person name="Schluter A."/>
            <person name="Konstantinidis K.T."/>
            <person name="Angelidaki I."/>
        </authorList>
    </citation>
    <scope>NUCLEOTIDE SEQUENCE</scope>
    <source>
        <strain evidence="1">AS01afH2WH_6</strain>
    </source>
</reference>